<dbReference type="PRINTS" id="PR00113">
    <property type="entry name" value="ALKPHPHTASE"/>
</dbReference>
<dbReference type="GO" id="GO:0046872">
    <property type="term" value="F:metal ion binding"/>
    <property type="evidence" value="ECO:0007669"/>
    <property type="project" value="UniProtKB-KW"/>
</dbReference>
<feature type="binding site" evidence="3">
    <location>
        <position position="379"/>
    </location>
    <ligand>
        <name>Zn(2+)</name>
        <dbReference type="ChEBI" id="CHEBI:29105"/>
        <label>2</label>
    </ligand>
</feature>
<dbReference type="CDD" id="cd16012">
    <property type="entry name" value="ALP"/>
    <property type="match status" value="1"/>
</dbReference>
<dbReference type="Gene3D" id="3.40.720.10">
    <property type="entry name" value="Alkaline Phosphatase, subunit A"/>
    <property type="match status" value="1"/>
</dbReference>
<dbReference type="KEGG" id="mde:101896753"/>
<dbReference type="SUPFAM" id="SSF53649">
    <property type="entry name" value="Alkaline phosphatase-like"/>
    <property type="match status" value="1"/>
</dbReference>
<sequence length="541" mass="59980">MTHDSKTFLVIGLIAALACTATTKSHGILDYDEDSYHSDVFERHTHMARNMPSDLAQNKITPPAEKDSQFWIKNAQRAVKQRAALRLKNKKAKNVIFFLGDGMSVGTLTAARILKGQRQGRTGEESVLTMEQFPFAGLSKTYCTNGQTADSACSATAYLTGVKTNLLMIGVNGHVTFNNCSLSSNPEYHTESIAQWAQRAGKSTGIVTTTTVTHASPSGNYAHVANRNWESDYDIVKSKAYTHGEPCADIAKQLVQQEPGKNFDVIMGGGFKKFIPHTQHDVFGVQGERRDGLNLVEEWLGRNAHGKLVTNLKELQAIDCHETSKLLGLFHSSHMEYNAKAQMNKPLQPRLKDMTEAAIKMLEKNDQGYYLFIEGGRIDHGHHNTIAGYALDETLEFDEAIRRALELTSEEETLIVVTADHSHTMSMSGYPGRGNPILGLNQYNRDLEGIPYSVLNYALGPQQYQDENGKRLDLSTQKYDDYLVKPSYIHTKMGAHAGEDVAIFARGPQAHLFSGTMEQNVLPHLMAYAACIGHGKQFCHE</sequence>
<dbReference type="VEuPathDB" id="VectorBase:MDOMA2_001180"/>
<feature type="binding site" evidence="3">
    <location>
        <position position="101"/>
    </location>
    <ligand>
        <name>Zn(2+)</name>
        <dbReference type="ChEBI" id="CHEBI:29105"/>
        <label>2</label>
    </ligand>
</feature>
<keyword evidence="3" id="KW-0460">Magnesium</keyword>
<accession>A0A9J7D4L4</accession>
<dbReference type="AlphaFoldDB" id="A0A9J7D4L4"/>
<evidence type="ECO:0000256" key="3">
    <source>
        <dbReference type="PIRSR" id="PIRSR601952-2"/>
    </source>
</evidence>
<evidence type="ECO:0000313" key="7">
    <source>
        <dbReference type="RefSeq" id="XP_011291521.3"/>
    </source>
</evidence>
<feature type="chain" id="PRO_5047317248" description="alkaline phosphatase" evidence="5">
    <location>
        <begin position="28"/>
        <end position="541"/>
    </location>
</feature>
<feature type="binding site" evidence="3">
    <location>
        <position position="496"/>
    </location>
    <ligand>
        <name>Zn(2+)</name>
        <dbReference type="ChEBI" id="CHEBI:29105"/>
        <label>2</label>
    </ligand>
</feature>
<dbReference type="InterPro" id="IPR017850">
    <property type="entry name" value="Alkaline_phosphatase_core_sf"/>
</dbReference>
<evidence type="ECO:0000256" key="4">
    <source>
        <dbReference type="RuleBase" id="RU003946"/>
    </source>
</evidence>
<dbReference type="GO" id="GO:0004035">
    <property type="term" value="F:alkaline phosphatase activity"/>
    <property type="evidence" value="ECO:0007669"/>
    <property type="project" value="UniProtKB-EC"/>
</dbReference>
<feature type="active site" description="Phosphoserine intermediate" evidence="2">
    <location>
        <position position="151"/>
    </location>
</feature>
<proteinExistence type="inferred from homology"/>
<feature type="binding site" evidence="3">
    <location>
        <position position="420"/>
    </location>
    <ligand>
        <name>Zn(2+)</name>
        <dbReference type="ChEBI" id="CHEBI:29105"/>
        <label>2</label>
    </ligand>
</feature>
<dbReference type="InterPro" id="IPR001952">
    <property type="entry name" value="Alkaline_phosphatase"/>
</dbReference>
<keyword evidence="6" id="KW-1185">Reference proteome</keyword>
<evidence type="ECO:0000256" key="2">
    <source>
        <dbReference type="PIRSR" id="PIRSR601952-1"/>
    </source>
</evidence>
<dbReference type="PANTHER" id="PTHR11596:SF91">
    <property type="entry name" value="ALKALINE PHOSPHATASE-RELATED"/>
    <property type="match status" value="1"/>
</dbReference>
<keyword evidence="3" id="KW-0479">Metal-binding</keyword>
<comment type="cofactor">
    <cofactor evidence="3">
        <name>Mg(2+)</name>
        <dbReference type="ChEBI" id="CHEBI:18420"/>
    </cofactor>
    <text evidence="3">Binds 1 Mg(2+) ion.</text>
</comment>
<comment type="similarity">
    <text evidence="4">Belongs to the alkaline phosphatase family.</text>
</comment>
<feature type="binding site" evidence="3">
    <location>
        <position position="421"/>
    </location>
    <ligand>
        <name>Zn(2+)</name>
        <dbReference type="ChEBI" id="CHEBI:29105"/>
        <label>2</label>
    </ligand>
</feature>
<feature type="signal peptide" evidence="5">
    <location>
        <begin position="1"/>
        <end position="27"/>
    </location>
</feature>
<evidence type="ECO:0000256" key="1">
    <source>
        <dbReference type="ARBA" id="ARBA00012647"/>
    </source>
</evidence>
<dbReference type="GO" id="GO:0098552">
    <property type="term" value="C:side of membrane"/>
    <property type="evidence" value="ECO:0007669"/>
    <property type="project" value="UniProtKB-KW"/>
</dbReference>
<keyword evidence="5" id="KW-0732">Signal</keyword>
<dbReference type="RefSeq" id="XP_011291521.3">
    <property type="nucleotide sequence ID" value="XM_011293219.3"/>
</dbReference>
<dbReference type="OrthoDB" id="5818554at2759"/>
<comment type="cofactor">
    <cofactor evidence="3">
        <name>Zn(2+)</name>
        <dbReference type="ChEBI" id="CHEBI:29105"/>
    </cofactor>
    <text evidence="3">Binds 2 Zn(2+) ions.</text>
</comment>
<dbReference type="EC" id="3.1.3.1" evidence="1"/>
<feature type="binding site" evidence="3">
    <location>
        <position position="383"/>
    </location>
    <ligand>
        <name>Zn(2+)</name>
        <dbReference type="ChEBI" id="CHEBI:29105"/>
        <label>2</label>
    </ligand>
</feature>
<feature type="binding site" evidence="3">
    <location>
        <position position="101"/>
    </location>
    <ligand>
        <name>Mg(2+)</name>
        <dbReference type="ChEBI" id="CHEBI:18420"/>
    </ligand>
</feature>
<protein>
    <recommendedName>
        <fullName evidence="1">alkaline phosphatase</fullName>
        <ecNumber evidence="1">3.1.3.1</ecNumber>
    </recommendedName>
</protein>
<reference evidence="7" key="1">
    <citation type="submission" date="2025-08" db="UniProtKB">
        <authorList>
            <consortium name="RefSeq"/>
        </authorList>
    </citation>
    <scope>IDENTIFICATION</scope>
    <source>
        <strain evidence="7">Aabys</strain>
        <tissue evidence="7">Whole body</tissue>
    </source>
</reference>
<evidence type="ECO:0000256" key="5">
    <source>
        <dbReference type="SAM" id="SignalP"/>
    </source>
</evidence>
<dbReference type="PANTHER" id="PTHR11596">
    <property type="entry name" value="ALKALINE PHOSPHATASE"/>
    <property type="match status" value="1"/>
</dbReference>
<dbReference type="GO" id="GO:0005886">
    <property type="term" value="C:plasma membrane"/>
    <property type="evidence" value="ECO:0007669"/>
    <property type="project" value="UniProtKB-SubCell"/>
</dbReference>
<feature type="binding site" evidence="3">
    <location>
        <position position="374"/>
    </location>
    <ligand>
        <name>Mg(2+)</name>
        <dbReference type="ChEBI" id="CHEBI:18420"/>
    </ligand>
</feature>
<evidence type="ECO:0000313" key="6">
    <source>
        <dbReference type="Proteomes" id="UP001652621"/>
    </source>
</evidence>
<dbReference type="Pfam" id="PF00245">
    <property type="entry name" value="Alk_phosphatase"/>
    <property type="match status" value="1"/>
</dbReference>
<feature type="binding site" evidence="3">
    <location>
        <position position="216"/>
    </location>
    <ligand>
        <name>Mg(2+)</name>
        <dbReference type="ChEBI" id="CHEBI:18420"/>
    </ligand>
</feature>
<dbReference type="GeneID" id="101896753"/>
<organism evidence="6 7">
    <name type="scientific">Musca domestica</name>
    <name type="common">House fly</name>
    <dbReference type="NCBI Taxonomy" id="7370"/>
    <lineage>
        <taxon>Eukaryota</taxon>
        <taxon>Metazoa</taxon>
        <taxon>Ecdysozoa</taxon>
        <taxon>Arthropoda</taxon>
        <taxon>Hexapoda</taxon>
        <taxon>Insecta</taxon>
        <taxon>Pterygota</taxon>
        <taxon>Neoptera</taxon>
        <taxon>Endopterygota</taxon>
        <taxon>Diptera</taxon>
        <taxon>Brachycera</taxon>
        <taxon>Muscomorpha</taxon>
        <taxon>Muscoidea</taxon>
        <taxon>Muscidae</taxon>
        <taxon>Musca</taxon>
    </lineage>
</organism>
<dbReference type="Proteomes" id="UP001652621">
    <property type="component" value="Unplaced"/>
</dbReference>
<keyword evidence="3" id="KW-0862">Zinc</keyword>
<name>A0A9J7D4L4_MUSDO</name>
<gene>
    <name evidence="7" type="primary">LOC101896753</name>
</gene>
<feature type="binding site" evidence="3">
    <location>
        <position position="214"/>
    </location>
    <ligand>
        <name>Mg(2+)</name>
        <dbReference type="ChEBI" id="CHEBI:18420"/>
    </ligand>
</feature>
<dbReference type="SMART" id="SM00098">
    <property type="entry name" value="alkPPc"/>
    <property type="match status" value="1"/>
</dbReference>
<dbReference type="PROSITE" id="PS51257">
    <property type="entry name" value="PROKAR_LIPOPROTEIN"/>
    <property type="match status" value="1"/>
</dbReference>